<dbReference type="Proteomes" id="UP000292039">
    <property type="component" value="Unassembled WGS sequence"/>
</dbReference>
<reference evidence="1 2" key="1">
    <citation type="submission" date="2019-02" db="EMBL/GenBank/DDBJ databases">
        <title>Genomic Encyclopedia of Type Strains, Phase IV (KMG-IV): sequencing the most valuable type-strain genomes for metagenomic binning, comparative biology and taxonomic classification.</title>
        <authorList>
            <person name="Goeker M."/>
        </authorList>
    </citation>
    <scope>NUCLEOTIDE SEQUENCE [LARGE SCALE GENOMIC DNA]</scope>
    <source>
        <strain evidence="1 2">DSM 16618</strain>
    </source>
</reference>
<evidence type="ECO:0000313" key="1">
    <source>
        <dbReference type="EMBL" id="RZS73654.1"/>
    </source>
</evidence>
<dbReference type="RefSeq" id="WP_415359154.1">
    <property type="nucleotide sequence ID" value="NZ_CBCSEB010000002.1"/>
</dbReference>
<evidence type="ECO:0008006" key="3">
    <source>
        <dbReference type="Google" id="ProtNLM"/>
    </source>
</evidence>
<dbReference type="EMBL" id="SGWZ01000001">
    <property type="protein sequence ID" value="RZS73654.1"/>
    <property type="molecule type" value="Genomic_DNA"/>
</dbReference>
<sequence length="79" mass="8836">MNTPHSTQALETNLNQMYGPLLSLPQLAELLHRSPDGLRVALRTSQPYALQIRQARVKIGRRVYFRTADIASYLSQAGA</sequence>
<gene>
    <name evidence="1" type="ORF">EV679_0854</name>
</gene>
<dbReference type="AlphaFoldDB" id="A0A4Q7MXZ7"/>
<comment type="caution">
    <text evidence="1">The sequence shown here is derived from an EMBL/GenBank/DDBJ whole genome shotgun (WGS) entry which is preliminary data.</text>
</comment>
<organism evidence="1 2">
    <name type="scientific">Kerstersia gyiorum</name>
    <dbReference type="NCBI Taxonomy" id="206506"/>
    <lineage>
        <taxon>Bacteria</taxon>
        <taxon>Pseudomonadati</taxon>
        <taxon>Pseudomonadota</taxon>
        <taxon>Betaproteobacteria</taxon>
        <taxon>Burkholderiales</taxon>
        <taxon>Alcaligenaceae</taxon>
        <taxon>Kerstersia</taxon>
    </lineage>
</organism>
<protein>
    <recommendedName>
        <fullName evidence="3">Plasmid-related protein</fullName>
    </recommendedName>
</protein>
<dbReference type="GeneID" id="99727641"/>
<proteinExistence type="predicted"/>
<accession>A0A4Q7MXZ7</accession>
<evidence type="ECO:0000313" key="2">
    <source>
        <dbReference type="Proteomes" id="UP000292039"/>
    </source>
</evidence>
<name>A0A4Q7MXZ7_9BURK</name>